<dbReference type="EMBL" id="JAGTJS010000007">
    <property type="protein sequence ID" value="KAH7264596.1"/>
    <property type="molecule type" value="Genomic_DNA"/>
</dbReference>
<accession>A0A9P9KN94</accession>
<gene>
    <name evidence="3" type="ORF">B0J15DRAFT_491134</name>
</gene>
<keyword evidence="1" id="KW-1133">Transmembrane helix</keyword>
<dbReference type="OrthoDB" id="1577640at2759"/>
<dbReference type="Proteomes" id="UP000736672">
    <property type="component" value="Unassembled WGS sequence"/>
</dbReference>
<feature type="transmembrane region" description="Helical" evidence="1">
    <location>
        <begin position="227"/>
        <end position="250"/>
    </location>
</feature>
<dbReference type="Pfam" id="PF22893">
    <property type="entry name" value="ULD_2"/>
    <property type="match status" value="1"/>
</dbReference>
<evidence type="ECO:0000259" key="2">
    <source>
        <dbReference type="Pfam" id="PF22893"/>
    </source>
</evidence>
<sequence length="463" mass="51754">MSDPFSIASGSAGLVSLGLTLCKGLAEYISAVKSHGEDVRNLETKLNTLQMFLAAVDTTLKELAHLQGCRLPGDVVKVVEASLDQSKEGMVRLAGFLEECSGRTHPRSSSAACPSNLQKMGKKAVYYFRRGTLKELEQILESVQDQLNLSLTLLNVRFLTSQSQDYRQITEYMSLSTTRLLSLQSSVTGLENRFSDTSETATTPSENLAMAQNRLQLTNTHFHELGLLQSVISLLALIVIPLLHGSLTLMRRAYRDIPRSILSLPTDNILFEDMLGRSFSLQFSLVCEWRIFEAFLTTRFEDIPGESFVNSGQYHLLDGLQSTVLPRSRRGWANSISPGSKVVMSLRAVNHFPKHCPRCGATLNSEPGSRVVKCTTIGCWTAFQETRDAFRNLLENGTELEIPICYSDKDTNPREMDLKPFTRIHFYSLDCNLETCCPKCLTCFAMIAFLFAKWKRGESPFDI</sequence>
<evidence type="ECO:0000256" key="1">
    <source>
        <dbReference type="SAM" id="Phobius"/>
    </source>
</evidence>
<organism evidence="3 4">
    <name type="scientific">Fusarium solani</name>
    <name type="common">Filamentous fungus</name>
    <dbReference type="NCBI Taxonomy" id="169388"/>
    <lineage>
        <taxon>Eukaryota</taxon>
        <taxon>Fungi</taxon>
        <taxon>Dikarya</taxon>
        <taxon>Ascomycota</taxon>
        <taxon>Pezizomycotina</taxon>
        <taxon>Sordariomycetes</taxon>
        <taxon>Hypocreomycetidae</taxon>
        <taxon>Hypocreales</taxon>
        <taxon>Nectriaceae</taxon>
        <taxon>Fusarium</taxon>
        <taxon>Fusarium solani species complex</taxon>
    </lineage>
</organism>
<name>A0A9P9KN94_FUSSL</name>
<dbReference type="InterPro" id="IPR054464">
    <property type="entry name" value="ULD_fung"/>
</dbReference>
<reference evidence="3" key="1">
    <citation type="journal article" date="2021" name="Nat. Commun.">
        <title>Genetic determinants of endophytism in the Arabidopsis root mycobiome.</title>
        <authorList>
            <person name="Mesny F."/>
            <person name="Miyauchi S."/>
            <person name="Thiergart T."/>
            <person name="Pickel B."/>
            <person name="Atanasova L."/>
            <person name="Karlsson M."/>
            <person name="Huettel B."/>
            <person name="Barry K.W."/>
            <person name="Haridas S."/>
            <person name="Chen C."/>
            <person name="Bauer D."/>
            <person name="Andreopoulos W."/>
            <person name="Pangilinan J."/>
            <person name="LaButti K."/>
            <person name="Riley R."/>
            <person name="Lipzen A."/>
            <person name="Clum A."/>
            <person name="Drula E."/>
            <person name="Henrissat B."/>
            <person name="Kohler A."/>
            <person name="Grigoriev I.V."/>
            <person name="Martin F.M."/>
            <person name="Hacquard S."/>
        </authorList>
    </citation>
    <scope>NUCLEOTIDE SEQUENCE</scope>
    <source>
        <strain evidence="3">FSSC 5 MPI-SDFR-AT-0091</strain>
    </source>
</reference>
<evidence type="ECO:0000313" key="4">
    <source>
        <dbReference type="Proteomes" id="UP000736672"/>
    </source>
</evidence>
<keyword evidence="4" id="KW-1185">Reference proteome</keyword>
<dbReference type="AlphaFoldDB" id="A0A9P9KN94"/>
<comment type="caution">
    <text evidence="3">The sequence shown here is derived from an EMBL/GenBank/DDBJ whole genome shotgun (WGS) entry which is preliminary data.</text>
</comment>
<keyword evidence="1" id="KW-0812">Transmembrane</keyword>
<protein>
    <recommendedName>
        <fullName evidence="2">Ubiquitin-like domain-containing protein</fullName>
    </recommendedName>
</protein>
<evidence type="ECO:0000313" key="3">
    <source>
        <dbReference type="EMBL" id="KAH7264596.1"/>
    </source>
</evidence>
<keyword evidence="1" id="KW-0472">Membrane</keyword>
<feature type="domain" description="Ubiquitin-like" evidence="2">
    <location>
        <begin position="266"/>
        <end position="347"/>
    </location>
</feature>
<proteinExistence type="predicted"/>